<evidence type="ECO:0000256" key="3">
    <source>
        <dbReference type="SAM" id="MobiDB-lite"/>
    </source>
</evidence>
<evidence type="ECO:0000256" key="1">
    <source>
        <dbReference type="ARBA" id="ARBA00022737"/>
    </source>
</evidence>
<dbReference type="Gene3D" id="1.25.40.10">
    <property type="entry name" value="Tetratricopeptide repeat domain"/>
    <property type="match status" value="1"/>
</dbReference>
<dbReference type="PANTHER" id="PTHR22904:SF523">
    <property type="entry name" value="STRESS-INDUCED-PHOSPHOPROTEIN 1"/>
    <property type="match status" value="1"/>
</dbReference>
<comment type="caution">
    <text evidence="4">The sequence shown here is derived from an EMBL/GenBank/DDBJ whole genome shotgun (WGS) entry which is preliminary data.</text>
</comment>
<feature type="compositionally biased region" description="Acidic residues" evidence="3">
    <location>
        <begin position="137"/>
        <end position="147"/>
    </location>
</feature>
<proteinExistence type="predicted"/>
<accession>A0ABR1G420</accession>
<dbReference type="SUPFAM" id="SSF48452">
    <property type="entry name" value="TPR-like"/>
    <property type="match status" value="1"/>
</dbReference>
<feature type="region of interest" description="Disordered" evidence="3">
    <location>
        <begin position="80"/>
        <end position="104"/>
    </location>
</feature>
<keyword evidence="5" id="KW-1185">Reference proteome</keyword>
<keyword evidence="1" id="KW-0677">Repeat</keyword>
<organism evidence="4 5">
    <name type="scientific">Aureococcus anophagefferens</name>
    <name type="common">Harmful bloom alga</name>
    <dbReference type="NCBI Taxonomy" id="44056"/>
    <lineage>
        <taxon>Eukaryota</taxon>
        <taxon>Sar</taxon>
        <taxon>Stramenopiles</taxon>
        <taxon>Ochrophyta</taxon>
        <taxon>Pelagophyceae</taxon>
        <taxon>Pelagomonadales</taxon>
        <taxon>Pelagomonadaceae</taxon>
        <taxon>Aureococcus</taxon>
    </lineage>
</organism>
<reference evidence="4 5" key="1">
    <citation type="submission" date="2024-03" db="EMBL/GenBank/DDBJ databases">
        <title>Aureococcus anophagefferens CCMP1851 and Kratosvirus quantuckense: Draft genome of a second virus-susceptible host strain in the model system.</title>
        <authorList>
            <person name="Chase E."/>
            <person name="Truchon A.R."/>
            <person name="Schepens W."/>
            <person name="Wilhelm S.W."/>
        </authorList>
    </citation>
    <scope>NUCLEOTIDE SEQUENCE [LARGE SCALE GENOMIC DNA]</scope>
    <source>
        <strain evidence="4 5">CCMP1851</strain>
    </source>
</reference>
<gene>
    <name evidence="4" type="ORF">SO694_00126084</name>
</gene>
<keyword evidence="2" id="KW-0802">TPR repeat</keyword>
<dbReference type="Proteomes" id="UP001363151">
    <property type="component" value="Unassembled WGS sequence"/>
</dbReference>
<sequence length="600" mass="68978">MSSFEAQPEARDSITLAFEALGRPVVSDEDWHALLKLLKEAKVVASDFDERVMKAVWQRKGGGRKFTHVELRSGVFEEYSRPRPGETEDDGGERRARLAREEEERHKAFKKAHAAEARGKSSGRFDYSANWGHIAESDEDSERDDDMEKASSYIENHRRRGNAKFEAGEYQAAMQQYTAALLKYAEQTWKIEKKTKEGRADYAAVARRSLPDDEALAKVHVNRVAVLLKIIAKNDGDAHPLPPPAESRLPAFSAAKPLDPYKLVQKCFPSKYDRLELLRCALQDAERAVALHGKSAKTRFRRAQVLRLCGRATEAHRELSAAFPLAPEDHVLCLELASMNADFHVAYEQILETKQGIRRGQHALRCLFGRKFEEMKNVDLSQSKHGDFMRVWAMSYRSGQREAHIWSVLKKVMVAAEQSAIPRLREKFPDCAARKADELTEELHQLIATIGSVEFLFPGCFVEGDWMPNLFFCFMWNDTDRADWEVKKGKKEKIKQKEERLAPGTFGKRLFEKVLNRDKTVLFDFDVDDEFQRPLIRVATRLFRYQVVLSFCVELIKEVVGEAGHEPVNAREELIKEWKQRGLYVERAEYNYKPPPKQMR</sequence>
<evidence type="ECO:0000313" key="4">
    <source>
        <dbReference type="EMBL" id="KAK7242947.1"/>
    </source>
</evidence>
<feature type="region of interest" description="Disordered" evidence="3">
    <location>
        <begin position="136"/>
        <end position="155"/>
    </location>
</feature>
<dbReference type="InterPro" id="IPR011990">
    <property type="entry name" value="TPR-like_helical_dom_sf"/>
</dbReference>
<name>A0ABR1G420_AURAN</name>
<dbReference type="EMBL" id="JBBJCI010000131">
    <property type="protein sequence ID" value="KAK7242947.1"/>
    <property type="molecule type" value="Genomic_DNA"/>
</dbReference>
<evidence type="ECO:0000313" key="5">
    <source>
        <dbReference type="Proteomes" id="UP001363151"/>
    </source>
</evidence>
<protein>
    <submittedName>
        <fullName evidence="4">Uncharacterized protein</fullName>
    </submittedName>
</protein>
<dbReference type="PANTHER" id="PTHR22904">
    <property type="entry name" value="TPR REPEAT CONTAINING PROTEIN"/>
    <property type="match status" value="1"/>
</dbReference>
<evidence type="ECO:0000256" key="2">
    <source>
        <dbReference type="ARBA" id="ARBA00022803"/>
    </source>
</evidence>